<proteinExistence type="predicted"/>
<dbReference type="EMBL" id="CP092418">
    <property type="protein sequence ID" value="USD22363.1"/>
    <property type="molecule type" value="Genomic_DNA"/>
</dbReference>
<evidence type="ECO:0000313" key="3">
    <source>
        <dbReference type="EMBL" id="USD22363.1"/>
    </source>
</evidence>
<name>A0ABY4VDI9_9GAMM</name>
<keyword evidence="1" id="KW-0175">Coiled coil</keyword>
<feature type="coiled-coil region" evidence="1">
    <location>
        <begin position="218"/>
        <end position="245"/>
    </location>
</feature>
<dbReference type="Proteomes" id="UP001055658">
    <property type="component" value="Chromosome"/>
</dbReference>
<dbReference type="RefSeq" id="WP_252084722.1">
    <property type="nucleotide sequence ID" value="NZ_CP092418.1"/>
</dbReference>
<gene>
    <name evidence="3" type="ORF">MJO52_04325</name>
</gene>
<dbReference type="PANTHER" id="PTHR32309:SF13">
    <property type="entry name" value="FERRIC ENTEROBACTIN TRANSPORT PROTEIN FEPE"/>
    <property type="match status" value="1"/>
</dbReference>
<feature type="transmembrane region" description="Helical" evidence="2">
    <location>
        <begin position="383"/>
        <end position="404"/>
    </location>
</feature>
<dbReference type="InterPro" id="IPR050445">
    <property type="entry name" value="Bact_polysacc_biosynth/exp"/>
</dbReference>
<organism evidence="3 4">
    <name type="scientific">Microbulbifer variabilis</name>
    <dbReference type="NCBI Taxonomy" id="266805"/>
    <lineage>
        <taxon>Bacteria</taxon>
        <taxon>Pseudomonadati</taxon>
        <taxon>Pseudomonadota</taxon>
        <taxon>Gammaproteobacteria</taxon>
        <taxon>Cellvibrionales</taxon>
        <taxon>Microbulbiferaceae</taxon>
        <taxon>Microbulbifer</taxon>
    </lineage>
</organism>
<evidence type="ECO:0000256" key="1">
    <source>
        <dbReference type="SAM" id="Coils"/>
    </source>
</evidence>
<keyword evidence="2" id="KW-0472">Membrane</keyword>
<keyword evidence="4" id="KW-1185">Reference proteome</keyword>
<keyword evidence="2" id="KW-0812">Transmembrane</keyword>
<protein>
    <submittedName>
        <fullName evidence="3">Uncharacterized protein</fullName>
    </submittedName>
</protein>
<evidence type="ECO:0000256" key="2">
    <source>
        <dbReference type="SAM" id="Phobius"/>
    </source>
</evidence>
<feature type="transmembrane region" description="Helical" evidence="2">
    <location>
        <begin position="55"/>
        <end position="74"/>
    </location>
</feature>
<sequence>MKTNTQLVTEQKTKPDSGAFKRTAEVVKGIFASFAANELQPQPGAGRSRMSSWHGLLLCVGLPLFLVSAYYLFFVSDRYVSSTQLIVKDNGSSQGMSPSLGFLLPGVGIDNQDAFLVVNYIQSLDMAVYLDKTLQLSDYYKSDRYDIFSRLGSKASQEDYLKYYREHIAVDYDESTGIITIEMQAFEAEFARRLVETVTQKSEDFVNAISNQLADKQVAFVRSELELAQNKLRASKQEILDFQNRNKVVSPEELTKGISGIIQGLEAKLAEQRAKLTAAKTYLNPNSSQIVSMQAEINALEGQIAAEKERLVGVSDAQGEQRLNSLSAHFQNLELNLQFATDAYAASLKALETARMEASGRLKHLMVVSQPSLAEKAEYPRKLYNLTSLAIILLLIYGIVKMLVSSIRDHRI</sequence>
<keyword evidence="2" id="KW-1133">Transmembrane helix</keyword>
<evidence type="ECO:0000313" key="4">
    <source>
        <dbReference type="Proteomes" id="UP001055658"/>
    </source>
</evidence>
<accession>A0ABY4VDI9</accession>
<reference evidence="3" key="1">
    <citation type="submission" date="2022-02" db="EMBL/GenBank/DDBJ databases">
        <title>Coral-associated bacteria.</title>
        <authorList>
            <person name="Tang K."/>
            <person name="Wang X."/>
        </authorList>
    </citation>
    <scope>NUCLEOTIDE SEQUENCE</scope>
    <source>
        <strain evidence="3">SCSIO 43006</strain>
    </source>
</reference>
<dbReference type="PANTHER" id="PTHR32309">
    <property type="entry name" value="TYROSINE-PROTEIN KINASE"/>
    <property type="match status" value="1"/>
</dbReference>